<reference evidence="2" key="1">
    <citation type="submission" date="2023-06" db="EMBL/GenBank/DDBJ databases">
        <title>Sysu t00192.</title>
        <authorList>
            <person name="Gao L."/>
            <person name="Fang B.-Z."/>
            <person name="Li W.-J."/>
        </authorList>
    </citation>
    <scope>NUCLEOTIDE SEQUENCE</scope>
    <source>
        <strain evidence="2">SYSU T00192</strain>
    </source>
</reference>
<sequence>MTPTPDAVPEVGAGARRAVRWSLALLAAMLLVPMLGPTWGLSSLVLAPAGAAAMITALVLLRGKRLPMLKVMLGIGIGVSGVALLYGFGLVILRDQVQALVECQDNAITNTARQVCLDEYEQSYLDLLEDWGLTVPGQLVP</sequence>
<feature type="transmembrane region" description="Helical" evidence="1">
    <location>
        <begin position="18"/>
        <end position="35"/>
    </location>
</feature>
<name>A0ABT8G765_9MICO</name>
<evidence type="ECO:0000256" key="1">
    <source>
        <dbReference type="SAM" id="Phobius"/>
    </source>
</evidence>
<comment type="caution">
    <text evidence="2">The sequence shown here is derived from an EMBL/GenBank/DDBJ whole genome shotgun (WGS) entry which is preliminary data.</text>
</comment>
<dbReference type="Proteomes" id="UP001172728">
    <property type="component" value="Unassembled WGS sequence"/>
</dbReference>
<dbReference type="RefSeq" id="WP_301131421.1">
    <property type="nucleotide sequence ID" value="NZ_JAUHPW010000002.1"/>
</dbReference>
<organism evidence="2 3">
    <name type="scientific">Demequina litoralis</name>
    <dbReference type="NCBI Taxonomy" id="3051660"/>
    <lineage>
        <taxon>Bacteria</taxon>
        <taxon>Bacillati</taxon>
        <taxon>Actinomycetota</taxon>
        <taxon>Actinomycetes</taxon>
        <taxon>Micrococcales</taxon>
        <taxon>Demequinaceae</taxon>
        <taxon>Demequina</taxon>
    </lineage>
</organism>
<proteinExistence type="predicted"/>
<keyword evidence="1" id="KW-0812">Transmembrane</keyword>
<dbReference type="EMBL" id="JAUHPW010000002">
    <property type="protein sequence ID" value="MDN4474980.1"/>
    <property type="molecule type" value="Genomic_DNA"/>
</dbReference>
<feature type="transmembrane region" description="Helical" evidence="1">
    <location>
        <begin position="41"/>
        <end position="61"/>
    </location>
</feature>
<gene>
    <name evidence="2" type="ORF">QQX09_03810</name>
</gene>
<keyword evidence="3" id="KW-1185">Reference proteome</keyword>
<keyword evidence="1" id="KW-1133">Transmembrane helix</keyword>
<accession>A0ABT8G765</accession>
<feature type="transmembrane region" description="Helical" evidence="1">
    <location>
        <begin position="73"/>
        <end position="93"/>
    </location>
</feature>
<evidence type="ECO:0000313" key="2">
    <source>
        <dbReference type="EMBL" id="MDN4474980.1"/>
    </source>
</evidence>
<protein>
    <submittedName>
        <fullName evidence="2">Uncharacterized protein</fullName>
    </submittedName>
</protein>
<evidence type="ECO:0000313" key="3">
    <source>
        <dbReference type="Proteomes" id="UP001172728"/>
    </source>
</evidence>
<keyword evidence="1" id="KW-0472">Membrane</keyword>